<protein>
    <submittedName>
        <fullName evidence="1">Uncharacterized protein</fullName>
    </submittedName>
</protein>
<keyword evidence="2" id="KW-1185">Reference proteome</keyword>
<accession>A0ACC1I3N8</accession>
<feature type="non-terminal residue" evidence="1">
    <location>
        <position position="241"/>
    </location>
</feature>
<comment type="caution">
    <text evidence="1">The sequence shown here is derived from an EMBL/GenBank/DDBJ whole genome shotgun (WGS) entry which is preliminary data.</text>
</comment>
<evidence type="ECO:0000313" key="1">
    <source>
        <dbReference type="EMBL" id="KAJ1880838.1"/>
    </source>
</evidence>
<name>A0ACC1I3N8_9FUNG</name>
<evidence type="ECO:0000313" key="2">
    <source>
        <dbReference type="Proteomes" id="UP001150581"/>
    </source>
</evidence>
<proteinExistence type="predicted"/>
<dbReference type="Proteomes" id="UP001150581">
    <property type="component" value="Unassembled WGS sequence"/>
</dbReference>
<gene>
    <name evidence="1" type="ORF">LPJ66_011423</name>
</gene>
<reference evidence="1" key="1">
    <citation type="submission" date="2022-07" db="EMBL/GenBank/DDBJ databases">
        <title>Phylogenomic reconstructions and comparative analyses of Kickxellomycotina fungi.</title>
        <authorList>
            <person name="Reynolds N.K."/>
            <person name="Stajich J.E."/>
            <person name="Barry K."/>
            <person name="Grigoriev I.V."/>
            <person name="Crous P."/>
            <person name="Smith M.E."/>
        </authorList>
    </citation>
    <scope>NUCLEOTIDE SEQUENCE</scope>
    <source>
        <strain evidence="1">Benny 63K</strain>
    </source>
</reference>
<dbReference type="EMBL" id="JANBPG010003476">
    <property type="protein sequence ID" value="KAJ1880838.1"/>
    <property type="molecule type" value="Genomic_DNA"/>
</dbReference>
<sequence>MNHYQQVIRQAHNTLAAAQDAMTAQVNHNCCDIQFKAGDLIMISASMINSDYECNCPSAKLSDCWLGLYKILEALSSVTYHTELPPNYTYEIHLITVHANWVLNRLPKHALGMSTPFEKLDSNSNIANIHPFGCLDWSEYPPELRSKFGECAQKCVYLSSKDGKALLYRMDTDHVLHTSRAKFVDAEFPFYSESAPFVAFYFHESDMANMANMATMHGPICIADMFDEDNDQHLAQLQEED</sequence>
<organism evidence="1 2">
    <name type="scientific">Kickxella alabastrina</name>
    <dbReference type="NCBI Taxonomy" id="61397"/>
    <lineage>
        <taxon>Eukaryota</taxon>
        <taxon>Fungi</taxon>
        <taxon>Fungi incertae sedis</taxon>
        <taxon>Zoopagomycota</taxon>
        <taxon>Kickxellomycotina</taxon>
        <taxon>Kickxellomycetes</taxon>
        <taxon>Kickxellales</taxon>
        <taxon>Kickxellaceae</taxon>
        <taxon>Kickxella</taxon>
    </lineage>
</organism>